<feature type="non-terminal residue" evidence="2">
    <location>
        <position position="1"/>
    </location>
</feature>
<dbReference type="AlphaFoldDB" id="A0A4U1FMR5"/>
<evidence type="ECO:0000313" key="3">
    <source>
        <dbReference type="Proteomes" id="UP000308365"/>
    </source>
</evidence>
<proteinExistence type="predicted"/>
<dbReference type="InterPro" id="IPR029030">
    <property type="entry name" value="Caspase-like_dom_sf"/>
</dbReference>
<dbReference type="Proteomes" id="UP000308365">
    <property type="component" value="Unassembled WGS sequence"/>
</dbReference>
<dbReference type="Gene3D" id="3.30.70.1470">
    <property type="entry name" value="Caspase-like"/>
    <property type="match status" value="1"/>
</dbReference>
<dbReference type="InterPro" id="IPR052039">
    <property type="entry name" value="Caspase-related_regulators"/>
</dbReference>
<name>A0A4U1FMR5_MONMO</name>
<gene>
    <name evidence="2" type="ORF">EI555_019979</name>
</gene>
<feature type="region of interest" description="Disordered" evidence="1">
    <location>
        <begin position="203"/>
        <end position="233"/>
    </location>
</feature>
<dbReference type="PANTHER" id="PTHR22576:SF41">
    <property type="entry name" value="CASPASE 14, APOPTOSIS-RELATED CYSTEINE PEPTIDASE"/>
    <property type="match status" value="1"/>
</dbReference>
<dbReference type="EMBL" id="RWIC01000052">
    <property type="protein sequence ID" value="TKC51441.1"/>
    <property type="molecule type" value="Genomic_DNA"/>
</dbReference>
<comment type="caution">
    <text evidence="2">The sequence shown here is derived from an EMBL/GenBank/DDBJ whole genome shotgun (WGS) entry which is preliminary data.</text>
</comment>
<organism evidence="2 3">
    <name type="scientific">Monodon monoceros</name>
    <name type="common">Narwhal</name>
    <name type="synonym">Ceratodon monodon</name>
    <dbReference type="NCBI Taxonomy" id="40151"/>
    <lineage>
        <taxon>Eukaryota</taxon>
        <taxon>Metazoa</taxon>
        <taxon>Chordata</taxon>
        <taxon>Craniata</taxon>
        <taxon>Vertebrata</taxon>
        <taxon>Euteleostomi</taxon>
        <taxon>Mammalia</taxon>
        <taxon>Eutheria</taxon>
        <taxon>Laurasiatheria</taxon>
        <taxon>Artiodactyla</taxon>
        <taxon>Whippomorpha</taxon>
        <taxon>Cetacea</taxon>
        <taxon>Odontoceti</taxon>
        <taxon>Monodontidae</taxon>
        <taxon>Monodon</taxon>
    </lineage>
</organism>
<accession>A0A4U1FMR5</accession>
<evidence type="ECO:0000313" key="2">
    <source>
        <dbReference type="EMBL" id="TKC51441.1"/>
    </source>
</evidence>
<dbReference type="PANTHER" id="PTHR22576">
    <property type="entry name" value="MUCOSA ASSOCIATED LYMPHOID TISSUE LYMPHOMA TRANSLOCATION PROTEIN 1/PARACASPASE"/>
    <property type="match status" value="1"/>
</dbReference>
<evidence type="ECO:0000256" key="1">
    <source>
        <dbReference type="SAM" id="MobiDB-lite"/>
    </source>
</evidence>
<reference evidence="3" key="1">
    <citation type="journal article" date="2019" name="IScience">
        <title>Narwhal Genome Reveals Long-Term Low Genetic Diversity despite Current Large Abundance Size.</title>
        <authorList>
            <person name="Westbury M.V."/>
            <person name="Petersen B."/>
            <person name="Garde E."/>
            <person name="Heide-Jorgensen M.P."/>
            <person name="Lorenzen E.D."/>
        </authorList>
    </citation>
    <scope>NUCLEOTIDE SEQUENCE [LARGE SCALE GENOMIC DNA]</scope>
</reference>
<dbReference type="SUPFAM" id="SSF52129">
    <property type="entry name" value="Caspase-like"/>
    <property type="match status" value="1"/>
</dbReference>
<sequence length="395" mass="42642">KYSGQDPRVTLTLSSPEVSASTLAVLEGVFRTLGFESCKRWEALVQGFRGELVRFQEQLDAHGGPVGCALLALVAPTTPKPGAFLTGLGELCGRRLHWSLQLLTSAQCDLSGARAALLLAVTQDRPGAQHDALGFETTLKTDPTAQTFQEEMVHFWEWLDACRGPACRGVSRAWSPPWRLGRVLPSSQPPAALALLTQPSASQDLLSTSSKKPEAQGRTLSPGCGSGCRHHQPPPPPADVLHIYADVQGSFSGGPTPGSSNQADILMVYAATEGPWGGNRKAAGRGLSLTLWPWCPGLGCVAFRDEKGSDFIQMLVEVLRADPREDLLELMTEVSWQVCKLDVLGPYCDEHHKACLEIRSSLSCVAQDTWEAPRALGGPIVLRSRRNADSEVHRP</sequence>
<protein>
    <submittedName>
        <fullName evidence="2">Uncharacterized protein</fullName>
    </submittedName>
</protein>